<dbReference type="Proteomes" id="UP000257014">
    <property type="component" value="Unassembled WGS sequence"/>
</dbReference>
<feature type="region of interest" description="Disordered" evidence="1">
    <location>
        <begin position="1"/>
        <end position="96"/>
    </location>
</feature>
<sequence>MPGTGRRSMQNLQASAKLSGAQAKADDEADPKMEIKTSLNNPRLLSPLQAASGQIRRRRKRNGTEKRAKKAGSLERMNRDRLPNISPLPMTGSGGL</sequence>
<name>A0A3E0K7V4_9BACI</name>
<dbReference type="EMBL" id="QEWE01000010">
    <property type="protein sequence ID" value="REJ30468.1"/>
    <property type="molecule type" value="Genomic_DNA"/>
</dbReference>
<feature type="compositionally biased region" description="Basic and acidic residues" evidence="1">
    <location>
        <begin position="24"/>
        <end position="35"/>
    </location>
</feature>
<evidence type="ECO:0000313" key="3">
    <source>
        <dbReference type="Proteomes" id="UP000257014"/>
    </source>
</evidence>
<organism evidence="2 3">
    <name type="scientific">Caldibacillus debilis</name>
    <dbReference type="NCBI Taxonomy" id="301148"/>
    <lineage>
        <taxon>Bacteria</taxon>
        <taxon>Bacillati</taxon>
        <taxon>Bacillota</taxon>
        <taxon>Bacilli</taxon>
        <taxon>Bacillales</taxon>
        <taxon>Bacillaceae</taxon>
        <taxon>Caldibacillus</taxon>
    </lineage>
</organism>
<proteinExistence type="predicted"/>
<feature type="compositionally biased region" description="Basic and acidic residues" evidence="1">
    <location>
        <begin position="62"/>
        <end position="82"/>
    </location>
</feature>
<gene>
    <name evidence="2" type="ORF">C6P37_03215</name>
</gene>
<feature type="compositionally biased region" description="Polar residues" evidence="1">
    <location>
        <begin position="7"/>
        <end position="16"/>
    </location>
</feature>
<evidence type="ECO:0000313" key="2">
    <source>
        <dbReference type="EMBL" id="REJ30468.1"/>
    </source>
</evidence>
<accession>A0A3E0K7V4</accession>
<dbReference type="AlphaFoldDB" id="A0A3E0K7V4"/>
<protein>
    <submittedName>
        <fullName evidence="2">Uncharacterized protein</fullName>
    </submittedName>
</protein>
<evidence type="ECO:0000256" key="1">
    <source>
        <dbReference type="SAM" id="MobiDB-lite"/>
    </source>
</evidence>
<reference evidence="2 3" key="1">
    <citation type="submission" date="2018-03" db="EMBL/GenBank/DDBJ databases">
        <authorList>
            <person name="Keele B.F."/>
        </authorList>
    </citation>
    <scope>NUCLEOTIDE SEQUENCE [LARGE SCALE GENOMIC DNA]</scope>
    <source>
        <strain evidence="2">ZCTH4_d</strain>
    </source>
</reference>
<comment type="caution">
    <text evidence="2">The sequence shown here is derived from an EMBL/GenBank/DDBJ whole genome shotgun (WGS) entry which is preliminary data.</text>
</comment>